<dbReference type="PATRIC" id="fig|1073351.3.peg.2062"/>
<dbReference type="EMBL" id="ATFP01000026">
    <property type="protein sequence ID" value="EPH20110.1"/>
    <property type="molecule type" value="Genomic_DNA"/>
</dbReference>
<gene>
    <name evidence="1" type="ORF">HMPREF1181_02063</name>
</gene>
<organism evidence="1 2">
    <name type="scientific">Bacteroides stercoris CC31F</name>
    <dbReference type="NCBI Taxonomy" id="1073351"/>
    <lineage>
        <taxon>Bacteria</taxon>
        <taxon>Pseudomonadati</taxon>
        <taxon>Bacteroidota</taxon>
        <taxon>Bacteroidia</taxon>
        <taxon>Bacteroidales</taxon>
        <taxon>Bacteroidaceae</taxon>
        <taxon>Bacteroides</taxon>
    </lineage>
</organism>
<comment type="caution">
    <text evidence="1">The sequence shown here is derived from an EMBL/GenBank/DDBJ whole genome shotgun (WGS) entry which is preliminary data.</text>
</comment>
<sequence>MKSTFFPLSNITTVFSDNLYLQYSDYCNKAKFIGSSIFLLKNQNKTALY</sequence>
<name>S3ZHC3_BACSE</name>
<dbReference type="AlphaFoldDB" id="S3ZHC3"/>
<protein>
    <submittedName>
        <fullName evidence="1">Uncharacterized protein</fullName>
    </submittedName>
</protein>
<accession>S3ZHC3</accession>
<evidence type="ECO:0000313" key="2">
    <source>
        <dbReference type="Proteomes" id="UP000014614"/>
    </source>
</evidence>
<proteinExistence type="predicted"/>
<evidence type="ECO:0000313" key="1">
    <source>
        <dbReference type="EMBL" id="EPH20110.1"/>
    </source>
</evidence>
<dbReference type="HOGENOM" id="CLU_3132521_0_0_10"/>
<dbReference type="Proteomes" id="UP000014614">
    <property type="component" value="Unassembled WGS sequence"/>
</dbReference>
<reference evidence="1 2" key="1">
    <citation type="submission" date="2013-05" db="EMBL/GenBank/DDBJ databases">
        <title>The Genome Sequence of Bacteroides stercoris CC31F.</title>
        <authorList>
            <consortium name="The Broad Institute Genomics Platform"/>
            <person name="Earl A."/>
            <person name="Ward D."/>
            <person name="Feldgarden M."/>
            <person name="Gevers D."/>
            <person name="Oliphant K."/>
            <person name="Allen-Vercoe E."/>
            <person name="Walker B."/>
            <person name="Young S."/>
            <person name="Zeng Q."/>
            <person name="Gargeya S."/>
            <person name="Fitzgerald M."/>
            <person name="Haas B."/>
            <person name="Abouelleil A."/>
            <person name="Allen A.W."/>
            <person name="Alvarado L."/>
            <person name="Arachchi H.M."/>
            <person name="Berlin A.M."/>
            <person name="Chapman S.B."/>
            <person name="Gainer-Dewar J."/>
            <person name="Goldberg J."/>
            <person name="Griggs A."/>
            <person name="Gujja S."/>
            <person name="Hansen M."/>
            <person name="Howarth C."/>
            <person name="Imamovic A."/>
            <person name="Ireland A."/>
            <person name="Larimer J."/>
            <person name="McCowan C."/>
            <person name="Murphy C."/>
            <person name="Pearson M."/>
            <person name="Poon T.W."/>
            <person name="Priest M."/>
            <person name="Roberts A."/>
            <person name="Saif S."/>
            <person name="Shea T."/>
            <person name="Sisk P."/>
            <person name="Sykes S."/>
            <person name="Wortman J."/>
            <person name="Nusbaum C."/>
            <person name="Birren B."/>
        </authorList>
    </citation>
    <scope>NUCLEOTIDE SEQUENCE [LARGE SCALE GENOMIC DNA]</scope>
    <source>
        <strain evidence="1 2">CC31F</strain>
    </source>
</reference>